<evidence type="ECO:0000313" key="10">
    <source>
        <dbReference type="Proteomes" id="UP000232424"/>
    </source>
</evidence>
<dbReference type="GO" id="GO:0019031">
    <property type="term" value="C:viral envelope"/>
    <property type="evidence" value="ECO:0007669"/>
    <property type="project" value="InterPro"/>
</dbReference>
<keyword evidence="5" id="KW-1043">Host membrane</keyword>
<keyword evidence="10" id="KW-1185">Reference proteome</keyword>
<reference evidence="9 10" key="1">
    <citation type="journal article" date="2015" name="PLoS Negl. Trop. Dis.">
        <title>Discovery of novel rhabdoviruses in the blood of healthy individuals from west Africa.</title>
        <authorList>
            <person name="Stremlau M.H."/>
            <person name="Andersen K.G."/>
            <person name="Folarin O.A."/>
            <person name="Grove J.N."/>
            <person name="Odia I."/>
            <person name="Ehiane P.E."/>
            <person name="Omoniwa O."/>
            <person name="Omoregie O."/>
            <person name="Jiang P.P."/>
            <person name="Yozwiak N.L."/>
            <person name="Matranga C.B."/>
            <person name="Yang X."/>
            <person name="Gire S.K."/>
            <person name="Winnicki S."/>
            <person name="Tariyal R."/>
            <person name="Schaffner S.F."/>
            <person name="Okokhere P.O."/>
            <person name="Okogbenin S."/>
            <person name="Akpede G.O."/>
            <person name="Asogun D.A."/>
            <person name="Agbonlahor D.E."/>
            <person name="Walker P.J."/>
            <person name="Tesh R.B."/>
            <person name="Levin J.Z."/>
            <person name="Garry R.F."/>
            <person name="Sabeti P.C."/>
            <person name="Happi C.T."/>
        </authorList>
    </citation>
    <scope>NUCLEOTIDE SEQUENCE [LARGE SCALE GENOMIC DNA]</scope>
    <source>
        <strain evidence="9">EKV-1</strain>
    </source>
</reference>
<name>A0A0C5BZP1_9RHAB</name>
<keyword evidence="4" id="KW-0946">Virion</keyword>
<accession>A0A0C5BZP1</accession>
<evidence type="ECO:0000256" key="2">
    <source>
        <dbReference type="ARBA" id="ARBA00004531"/>
    </source>
</evidence>
<keyword evidence="6" id="KW-0472">Membrane</keyword>
<dbReference type="KEGG" id="vg:37616344"/>
<evidence type="ECO:0000256" key="3">
    <source>
        <dbReference type="ARBA" id="ARBA00017678"/>
    </source>
</evidence>
<dbReference type="EMBL" id="KP324827">
    <property type="protein sequence ID" value="AJN08912.1"/>
    <property type="molecule type" value="Viral_cRNA"/>
</dbReference>
<sequence length="230" mass="25815">MLARIKKKASGLRSSSSSKSSDPEDFKVSAYAPSWDRVDYHTVYDFGEKDYEEAVPEYKPNSETLTCHVQSNLEIITRVPVRSIMEMLRVAEAFVDEFHGTLMTKVIITPVYESLATHLTKDPTTRDCINLHKYKSALDEIIVFPVSGEIKVPSVGISFSTNIQTTFKGHPCTIRFKLSAKPTKRNGQSIFEIYNTPLPSGHEIPALKDVLSKYEIGLKEDGEGSLFLHI</sequence>
<proteinExistence type="predicted"/>
<feature type="compositionally biased region" description="Basic residues" evidence="8">
    <location>
        <begin position="1"/>
        <end position="10"/>
    </location>
</feature>
<dbReference type="Pfam" id="PF06326">
    <property type="entry name" value="Vesiculo_matrix"/>
    <property type="match status" value="1"/>
</dbReference>
<evidence type="ECO:0000256" key="7">
    <source>
        <dbReference type="ARBA" id="ARBA00023311"/>
    </source>
</evidence>
<evidence type="ECO:0000256" key="1">
    <source>
        <dbReference type="ARBA" id="ARBA00004328"/>
    </source>
</evidence>
<dbReference type="GO" id="GO:0039660">
    <property type="term" value="F:structural constituent of virion"/>
    <property type="evidence" value="ECO:0007669"/>
    <property type="project" value="UniProtKB-KW"/>
</dbReference>
<comment type="subcellular location">
    <subcellularLocation>
        <location evidence="2">Host endomembrane system</location>
        <topology evidence="2">Peripheral membrane protein</topology>
    </subcellularLocation>
    <subcellularLocation>
        <location evidence="1">Virion</location>
    </subcellularLocation>
</comment>
<dbReference type="GeneID" id="37616344"/>
<evidence type="ECO:0000256" key="8">
    <source>
        <dbReference type="SAM" id="MobiDB-lite"/>
    </source>
</evidence>
<dbReference type="RefSeq" id="YP_009505506.1">
    <property type="nucleotide sequence ID" value="NC_038282.1"/>
</dbReference>
<feature type="region of interest" description="Disordered" evidence="8">
    <location>
        <begin position="1"/>
        <end position="26"/>
    </location>
</feature>
<dbReference type="Proteomes" id="UP000232424">
    <property type="component" value="Segment"/>
</dbReference>
<evidence type="ECO:0000256" key="4">
    <source>
        <dbReference type="ARBA" id="ARBA00022844"/>
    </source>
</evidence>
<dbReference type="InterPro" id="IPR009397">
    <property type="entry name" value="Vesiculo_matrix"/>
</dbReference>
<dbReference type="GO" id="GO:0033645">
    <property type="term" value="C:host cell endomembrane system"/>
    <property type="evidence" value="ECO:0007669"/>
    <property type="project" value="UniProtKB-SubCell"/>
</dbReference>
<keyword evidence="7" id="KW-0468">Viral matrix protein</keyword>
<feature type="compositionally biased region" description="Low complexity" evidence="8">
    <location>
        <begin position="11"/>
        <end position="20"/>
    </location>
</feature>
<evidence type="ECO:0000256" key="6">
    <source>
        <dbReference type="ARBA" id="ARBA00023136"/>
    </source>
</evidence>
<dbReference type="OrthoDB" id="17543at10239"/>
<organism evidence="9 10">
    <name type="scientific">Ekpoma virus 1</name>
    <dbReference type="NCBI Taxonomy" id="1987020"/>
    <lineage>
        <taxon>Viruses</taxon>
        <taxon>Riboviria</taxon>
        <taxon>Orthornavirae</taxon>
        <taxon>Negarnaviricota</taxon>
        <taxon>Haploviricotina</taxon>
        <taxon>Monjiviricetes</taxon>
        <taxon>Mononegavirales</taxon>
        <taxon>Rhabdoviridae</taxon>
        <taxon>Alpharhabdovirinae</taxon>
        <taxon>Tibrovirus</taxon>
        <taxon>Tibrovirus alphaekpoma</taxon>
    </lineage>
</organism>
<evidence type="ECO:0000313" key="9">
    <source>
        <dbReference type="EMBL" id="AJN08912.1"/>
    </source>
</evidence>
<protein>
    <recommendedName>
        <fullName evidence="3">Matrix protein</fullName>
    </recommendedName>
</protein>
<evidence type="ECO:0000256" key="5">
    <source>
        <dbReference type="ARBA" id="ARBA00022870"/>
    </source>
</evidence>